<keyword evidence="1" id="KW-1133">Transmembrane helix</keyword>
<reference evidence="2 3" key="1">
    <citation type="submission" date="2019-09" db="EMBL/GenBank/DDBJ databases">
        <authorList>
            <person name="Silva M."/>
            <person name="Pereira G."/>
            <person name="Lopes-Da-Costa L."/>
            <person name="Silva E."/>
        </authorList>
    </citation>
    <scope>NUCLEOTIDE SEQUENCE [LARGE SCALE GENOMIC DNA]</scope>
    <source>
        <strain evidence="2 3">FMV-PI01</strain>
    </source>
</reference>
<protein>
    <submittedName>
        <fullName evidence="2">Uncharacterized protein</fullName>
    </submittedName>
</protein>
<keyword evidence="3" id="KW-1185">Reference proteome</keyword>
<dbReference type="EMBL" id="VWSJ01000015">
    <property type="protein sequence ID" value="MSN96517.1"/>
    <property type="molecule type" value="Genomic_DNA"/>
</dbReference>
<dbReference type="Proteomes" id="UP000476338">
    <property type="component" value="Unassembled WGS sequence"/>
</dbReference>
<evidence type="ECO:0000256" key="1">
    <source>
        <dbReference type="SAM" id="Phobius"/>
    </source>
</evidence>
<sequence length="116" mass="13549">MRYIIFLCFLIFIIVLFTIDDKKINKKMKISVVFLLSLISIFAYFYEINFQKSSQNIKELSNSFLQGKNLKCKGIDVNLTNFEFSYATSSFIAKNGVPKEFKNLIFEVSKCELKDK</sequence>
<reference evidence="2 3" key="2">
    <citation type="submission" date="2020-03" db="EMBL/GenBank/DDBJ databases">
        <title>Campylobacter portucalensis sp. nov., a new species of Campylobacter isolated from the reproductive tract of bulls.</title>
        <authorList>
            <person name="Silva M.F."/>
            <person name="Pereira G."/>
            <person name="Carneiro C."/>
            <person name="Hemphill A."/>
            <person name="Mateus L."/>
            <person name="Lopes-Da-Costa L."/>
            <person name="Silva E."/>
        </authorList>
    </citation>
    <scope>NUCLEOTIDE SEQUENCE [LARGE SCALE GENOMIC DNA]</scope>
    <source>
        <strain evidence="2 3">FMV-PI01</strain>
    </source>
</reference>
<dbReference type="RefSeq" id="WP_154570788.1">
    <property type="nucleotide sequence ID" value="NZ_VWSJ01000015.1"/>
</dbReference>
<keyword evidence="1" id="KW-0812">Transmembrane</keyword>
<comment type="caution">
    <text evidence="2">The sequence shown here is derived from an EMBL/GenBank/DDBJ whole genome shotgun (WGS) entry which is preliminary data.</text>
</comment>
<proteinExistence type="predicted"/>
<evidence type="ECO:0000313" key="3">
    <source>
        <dbReference type="Proteomes" id="UP000476338"/>
    </source>
</evidence>
<evidence type="ECO:0000313" key="2">
    <source>
        <dbReference type="EMBL" id="MSN96517.1"/>
    </source>
</evidence>
<keyword evidence="1" id="KW-0472">Membrane</keyword>
<name>A0A6L5WJU4_9BACT</name>
<accession>A0A6L5WJU4</accession>
<feature type="transmembrane region" description="Helical" evidence="1">
    <location>
        <begin position="28"/>
        <end position="46"/>
    </location>
</feature>
<gene>
    <name evidence="2" type="ORF">F1B92_04930</name>
</gene>
<organism evidence="2 3">
    <name type="scientific">Campylobacter portucalensis</name>
    <dbReference type="NCBI Taxonomy" id="2608384"/>
    <lineage>
        <taxon>Bacteria</taxon>
        <taxon>Pseudomonadati</taxon>
        <taxon>Campylobacterota</taxon>
        <taxon>Epsilonproteobacteria</taxon>
        <taxon>Campylobacterales</taxon>
        <taxon>Campylobacteraceae</taxon>
        <taxon>Campylobacter</taxon>
    </lineage>
</organism>
<dbReference type="AlphaFoldDB" id="A0A6L5WJU4"/>